<feature type="compositionally biased region" description="Basic and acidic residues" evidence="1">
    <location>
        <begin position="198"/>
        <end position="208"/>
    </location>
</feature>
<accession>A0A840Q3A7</accession>
<evidence type="ECO:0000313" key="2">
    <source>
        <dbReference type="EMBL" id="MBB5154976.1"/>
    </source>
</evidence>
<evidence type="ECO:0000256" key="1">
    <source>
        <dbReference type="SAM" id="MobiDB-lite"/>
    </source>
</evidence>
<comment type="caution">
    <text evidence="2">The sequence shown here is derived from an EMBL/GenBank/DDBJ whole genome shotgun (WGS) entry which is preliminary data.</text>
</comment>
<dbReference type="AlphaFoldDB" id="A0A840Q3A7"/>
<reference evidence="2 3" key="1">
    <citation type="submission" date="2020-08" db="EMBL/GenBank/DDBJ databases">
        <title>Sequencing the genomes of 1000 actinobacteria strains.</title>
        <authorList>
            <person name="Klenk H.-P."/>
        </authorList>
    </citation>
    <scope>NUCLEOTIDE SEQUENCE [LARGE SCALE GENOMIC DNA]</scope>
    <source>
        <strain evidence="2 3">DSM 45584</strain>
    </source>
</reference>
<proteinExistence type="predicted"/>
<evidence type="ECO:0000313" key="3">
    <source>
        <dbReference type="Proteomes" id="UP000584374"/>
    </source>
</evidence>
<dbReference type="EMBL" id="JACHIW010000001">
    <property type="protein sequence ID" value="MBB5154976.1"/>
    <property type="molecule type" value="Genomic_DNA"/>
</dbReference>
<organism evidence="2 3">
    <name type="scientific">Saccharopolyspora phatthalungensis</name>
    <dbReference type="NCBI Taxonomy" id="664693"/>
    <lineage>
        <taxon>Bacteria</taxon>
        <taxon>Bacillati</taxon>
        <taxon>Actinomycetota</taxon>
        <taxon>Actinomycetes</taxon>
        <taxon>Pseudonocardiales</taxon>
        <taxon>Pseudonocardiaceae</taxon>
        <taxon>Saccharopolyspora</taxon>
    </lineage>
</organism>
<feature type="compositionally biased region" description="Polar residues" evidence="1">
    <location>
        <begin position="161"/>
        <end position="172"/>
    </location>
</feature>
<keyword evidence="3" id="KW-1185">Reference proteome</keyword>
<protein>
    <submittedName>
        <fullName evidence="2">Uncharacterized protein</fullName>
    </submittedName>
</protein>
<feature type="region of interest" description="Disordered" evidence="1">
    <location>
        <begin position="144"/>
        <end position="254"/>
    </location>
</feature>
<dbReference type="Proteomes" id="UP000584374">
    <property type="component" value="Unassembled WGS sequence"/>
</dbReference>
<sequence>MTGPTKQSLPAVRLGGLCPFRGSGVPGVIPVPHRPVRGCISAPGRSLPVVYFRCPTGQSGGWACRTVPLPPAQCPDVVRLPPGVAVVLAMPSRQQAAEGPTLHSRDTAHRGTVHFGPLCSLVTPCAGARMHSARTIRADRVSIPPQWPITGRSPVGHSFGRGSTRTVRSTVGASARHATTDTPPVTLPPEEEAASEPGRARRGDRREIAGCARRRPQGVTPPPTRQARSSGRPRCVLTDFDHRPRTPAGGDDSW</sequence>
<gene>
    <name evidence="2" type="ORF">BJ970_002510</name>
</gene>
<name>A0A840Q3A7_9PSEU</name>